<dbReference type="InterPro" id="IPR004911">
    <property type="entry name" value="Interferon-induced_GILT"/>
</dbReference>
<evidence type="ECO:0000256" key="5">
    <source>
        <dbReference type="ARBA" id="ARBA00023180"/>
    </source>
</evidence>
<keyword evidence="7" id="KW-1185">Reference proteome</keyword>
<evidence type="ECO:0008006" key="8">
    <source>
        <dbReference type="Google" id="ProtNLM"/>
    </source>
</evidence>
<dbReference type="Pfam" id="PF03227">
    <property type="entry name" value="GILT"/>
    <property type="match status" value="1"/>
</dbReference>
<evidence type="ECO:0000256" key="1">
    <source>
        <dbReference type="ARBA" id="ARBA00004613"/>
    </source>
</evidence>
<dbReference type="PANTHER" id="PTHR13234">
    <property type="entry name" value="GAMMA-INTERFERON INDUCIBLE LYSOSOMAL THIOL REDUCTASE GILT"/>
    <property type="match status" value="1"/>
</dbReference>
<gene>
    <name evidence="6" type="ORF">IWQ60_001783</name>
</gene>
<comment type="subcellular location">
    <subcellularLocation>
        <location evidence="1">Secreted</location>
    </subcellularLocation>
</comment>
<keyword evidence="3" id="KW-0964">Secreted</keyword>
<keyword evidence="4" id="KW-0732">Signal</keyword>
<keyword evidence="5" id="KW-0325">Glycoprotein</keyword>
<name>A0A9W8ACG2_9FUNG</name>
<dbReference type="AlphaFoldDB" id="A0A9W8ACG2"/>
<comment type="caution">
    <text evidence="6">The sequence shown here is derived from an EMBL/GenBank/DDBJ whole genome shotgun (WGS) entry which is preliminary data.</text>
</comment>
<organism evidence="6 7">
    <name type="scientific">Tieghemiomyces parasiticus</name>
    <dbReference type="NCBI Taxonomy" id="78921"/>
    <lineage>
        <taxon>Eukaryota</taxon>
        <taxon>Fungi</taxon>
        <taxon>Fungi incertae sedis</taxon>
        <taxon>Zoopagomycota</taxon>
        <taxon>Kickxellomycotina</taxon>
        <taxon>Dimargaritomycetes</taxon>
        <taxon>Dimargaritales</taxon>
        <taxon>Dimargaritaceae</taxon>
        <taxon>Tieghemiomyces</taxon>
    </lineage>
</organism>
<evidence type="ECO:0000256" key="2">
    <source>
        <dbReference type="ARBA" id="ARBA00005679"/>
    </source>
</evidence>
<dbReference type="OrthoDB" id="958254at2759"/>
<proteinExistence type="inferred from homology"/>
<dbReference type="EMBL" id="JANBPT010000061">
    <property type="protein sequence ID" value="KAJ1928734.1"/>
    <property type="molecule type" value="Genomic_DNA"/>
</dbReference>
<accession>A0A9W8ACG2</accession>
<dbReference type="PANTHER" id="PTHR13234:SF8">
    <property type="entry name" value="GAMMA-INTERFERON-INDUCIBLE LYSOSOMAL THIOL REDUCTASE"/>
    <property type="match status" value="1"/>
</dbReference>
<evidence type="ECO:0000313" key="6">
    <source>
        <dbReference type="EMBL" id="KAJ1928734.1"/>
    </source>
</evidence>
<dbReference type="GO" id="GO:0016671">
    <property type="term" value="F:oxidoreductase activity, acting on a sulfur group of donors, disulfide as acceptor"/>
    <property type="evidence" value="ECO:0007669"/>
    <property type="project" value="InterPro"/>
</dbReference>
<dbReference type="GO" id="GO:0005576">
    <property type="term" value="C:extracellular region"/>
    <property type="evidence" value="ECO:0007669"/>
    <property type="project" value="UniProtKB-SubCell"/>
</dbReference>
<evidence type="ECO:0000256" key="3">
    <source>
        <dbReference type="ARBA" id="ARBA00022525"/>
    </source>
</evidence>
<evidence type="ECO:0000256" key="4">
    <source>
        <dbReference type="ARBA" id="ARBA00022729"/>
    </source>
</evidence>
<comment type="similarity">
    <text evidence="2">Belongs to the GILT family.</text>
</comment>
<dbReference type="Proteomes" id="UP001150569">
    <property type="component" value="Unassembled WGS sequence"/>
</dbReference>
<evidence type="ECO:0000313" key="7">
    <source>
        <dbReference type="Proteomes" id="UP001150569"/>
    </source>
</evidence>
<reference evidence="6" key="1">
    <citation type="submission" date="2022-07" db="EMBL/GenBank/DDBJ databases">
        <title>Phylogenomic reconstructions and comparative analyses of Kickxellomycotina fungi.</title>
        <authorList>
            <person name="Reynolds N.K."/>
            <person name="Stajich J.E."/>
            <person name="Barry K."/>
            <person name="Grigoriev I.V."/>
            <person name="Crous P."/>
            <person name="Smith M.E."/>
        </authorList>
    </citation>
    <scope>NUCLEOTIDE SEQUENCE</scope>
    <source>
        <strain evidence="6">RSA 861</strain>
    </source>
</reference>
<sequence length="303" mass="34367">MSYKSLLTATGEVAHRWRPTTKQLITGACLVFCLTYLILSVNQDRDRWDAARRRLGKDDRHYQTSYWNSFVDRPRGTPPPAHLNDTRLRLLSQKEASSEGLQGSGGDNTTVAVDFFVMSKCPDAIFCENYLHRVLETLRPIARTRFHYIARFESPDDPASPVRCMHGPDECKGNIQQLCVADRYGADKAYDFIYCQNHAVRRIGTERLAATCAKSLGMGYMPELTDCVKHDGDDLLRRSIHFSQESEVSQSCTVYVDQKLRCIYESGSWQTCPGGHAEDDFVRTICDAYRGDPEQYPAACKKP</sequence>
<protein>
    <recommendedName>
        <fullName evidence="8">Gamma interferon inducible lysosomal thiol reductase</fullName>
    </recommendedName>
</protein>